<gene>
    <name evidence="4" type="ORF">GTC6_04285</name>
</gene>
<keyword evidence="2" id="KW-0812">Transmembrane</keyword>
<organism evidence="4 5">
    <name type="scientific">Gordonia terrae C-6</name>
    <dbReference type="NCBI Taxonomy" id="1316928"/>
    <lineage>
        <taxon>Bacteria</taxon>
        <taxon>Bacillati</taxon>
        <taxon>Actinomycetota</taxon>
        <taxon>Actinomycetes</taxon>
        <taxon>Mycobacteriales</taxon>
        <taxon>Gordoniaceae</taxon>
        <taxon>Gordonia</taxon>
    </lineage>
</organism>
<protein>
    <recommendedName>
        <fullName evidence="3">Low molecular weight protein antigen 6 PH domain-containing protein</fullName>
    </recommendedName>
</protein>
<dbReference type="OrthoDB" id="5190396at2"/>
<name>R7YDW5_9ACTN</name>
<feature type="domain" description="Low molecular weight protein antigen 6 PH" evidence="3">
    <location>
        <begin position="80"/>
        <end position="150"/>
    </location>
</feature>
<evidence type="ECO:0000259" key="3">
    <source>
        <dbReference type="Pfam" id="PF10756"/>
    </source>
</evidence>
<dbReference type="PATRIC" id="fig|1316928.3.peg.866"/>
<dbReference type="Pfam" id="PF10756">
    <property type="entry name" value="bPH_6"/>
    <property type="match status" value="1"/>
</dbReference>
<sequence length="159" mass="17457">MPTDSTDPADPKTATTDPKTSTAPADDDVTFDYPVTFRINRIAYFTVPMVALVVVLLVGASPWFTFALVVPVVLWLWIHRLRTVVTEDGLRAVRMFSTTEIAWPEVAGLQFPKWSSVRAVLTDGSRVRLPAIGFRDLPALSIVSGGRIPDPFEAARSAE</sequence>
<evidence type="ECO:0000313" key="4">
    <source>
        <dbReference type="EMBL" id="EON34167.1"/>
    </source>
</evidence>
<evidence type="ECO:0000313" key="5">
    <source>
        <dbReference type="Proteomes" id="UP000013569"/>
    </source>
</evidence>
<dbReference type="EMBL" id="AQPW01000003">
    <property type="protein sequence ID" value="EON34167.1"/>
    <property type="molecule type" value="Genomic_DNA"/>
</dbReference>
<dbReference type="Proteomes" id="UP000013569">
    <property type="component" value="Unassembled WGS sequence"/>
</dbReference>
<feature type="region of interest" description="Disordered" evidence="1">
    <location>
        <begin position="1"/>
        <end position="23"/>
    </location>
</feature>
<dbReference type="RefSeq" id="WP_010841328.1">
    <property type="nucleotide sequence ID" value="NZ_AQPW01000003.1"/>
</dbReference>
<comment type="caution">
    <text evidence="4">The sequence shown here is derived from an EMBL/GenBank/DDBJ whole genome shotgun (WGS) entry which is preliminary data.</text>
</comment>
<feature type="transmembrane region" description="Helical" evidence="2">
    <location>
        <begin position="50"/>
        <end position="78"/>
    </location>
</feature>
<reference evidence="4 5" key="1">
    <citation type="journal article" date="2013" name="Genome Announc.">
        <title>Draft Genome Sequence of a Benzothiophene-Desulfurizing Bacterium, Gordona terrae Strain C-6.</title>
        <authorList>
            <person name="Wang W."/>
            <person name="Ma T."/>
            <person name="Ren Y."/>
            <person name="Li G."/>
        </authorList>
    </citation>
    <scope>NUCLEOTIDE SEQUENCE [LARGE SCALE GENOMIC DNA]</scope>
    <source>
        <strain evidence="4 5">C-6</strain>
    </source>
</reference>
<accession>R7YDW5</accession>
<evidence type="ECO:0000256" key="2">
    <source>
        <dbReference type="SAM" id="Phobius"/>
    </source>
</evidence>
<keyword evidence="2" id="KW-1133">Transmembrane helix</keyword>
<dbReference type="AlphaFoldDB" id="R7YDW5"/>
<proteinExistence type="predicted"/>
<dbReference type="InterPro" id="IPR019692">
    <property type="entry name" value="CFP-6_PH"/>
</dbReference>
<evidence type="ECO:0000256" key="1">
    <source>
        <dbReference type="SAM" id="MobiDB-lite"/>
    </source>
</evidence>
<keyword evidence="2" id="KW-0472">Membrane</keyword>